<evidence type="ECO:0000313" key="2">
    <source>
        <dbReference type="Proteomes" id="UP000239477"/>
    </source>
</evidence>
<dbReference type="SUPFAM" id="SSF52402">
    <property type="entry name" value="Adenine nucleotide alpha hydrolases-like"/>
    <property type="match status" value="1"/>
</dbReference>
<dbReference type="InterPro" id="IPR014729">
    <property type="entry name" value="Rossmann-like_a/b/a_fold"/>
</dbReference>
<organism evidence="1 2">
    <name type="scientific">Achromobacter spanius</name>
    <dbReference type="NCBI Taxonomy" id="217203"/>
    <lineage>
        <taxon>Bacteria</taxon>
        <taxon>Pseudomonadati</taxon>
        <taxon>Pseudomonadota</taxon>
        <taxon>Betaproteobacteria</taxon>
        <taxon>Burkholderiales</taxon>
        <taxon>Alcaligenaceae</taxon>
        <taxon>Achromobacter</taxon>
    </lineage>
</organism>
<reference evidence="1 2" key="1">
    <citation type="submission" date="2017-09" db="EMBL/GenBank/DDBJ databases">
        <title>Genomic, metabolic, and phenotypic characteristics of bacterial isolates from the natural microbiome of the model nematode Caenorhabditis elegans.</title>
        <authorList>
            <person name="Zimmermann J."/>
            <person name="Obeng N."/>
            <person name="Yang W."/>
            <person name="Obeng O."/>
            <person name="Kissoyan K."/>
            <person name="Pees B."/>
            <person name="Dirksen P."/>
            <person name="Hoppner M."/>
            <person name="Franke A."/>
            <person name="Rosenstiel P."/>
            <person name="Leippe M."/>
            <person name="Dierking K."/>
            <person name="Kaleta C."/>
            <person name="Schulenburg H."/>
        </authorList>
    </citation>
    <scope>NUCLEOTIDE SEQUENCE [LARGE SCALE GENOMIC DNA]</scope>
    <source>
        <strain evidence="1 2">MYb73</strain>
    </source>
</reference>
<gene>
    <name evidence="1" type="ORF">CLM73_25545</name>
</gene>
<dbReference type="Gene3D" id="3.40.50.620">
    <property type="entry name" value="HUPs"/>
    <property type="match status" value="1"/>
</dbReference>
<dbReference type="EMBL" id="CP023270">
    <property type="protein sequence ID" value="AVJ30194.1"/>
    <property type="molecule type" value="Genomic_DNA"/>
</dbReference>
<evidence type="ECO:0000313" key="1">
    <source>
        <dbReference type="EMBL" id="AVJ30194.1"/>
    </source>
</evidence>
<dbReference type="AlphaFoldDB" id="A0A2S0IDY0"/>
<name>A0A2S0IDY0_9BURK</name>
<proteinExistence type="predicted"/>
<dbReference type="Proteomes" id="UP000239477">
    <property type="component" value="Chromosome"/>
</dbReference>
<accession>A0A2S0IDY0</accession>
<protein>
    <recommendedName>
        <fullName evidence="3">Nin-like protein</fullName>
    </recommendedName>
</protein>
<dbReference type="OrthoDB" id="6258822at2"/>
<keyword evidence="2" id="KW-1185">Reference proteome</keyword>
<sequence length="283" mass="31988">MMDPYHIDGPALIQFSGGRTSAYMLRQILDAHQGALPDDVHVAFQNTGKEREETLAFIEECSQRWGVPITWMEWDGFENGSRSRCIFRIVDFKSASREGEPFERMMDALGMLPNPVARLCTANLKVKTSRAWALSLGYDTWDAVMGIRADEPRRVARLGAPGRDNSAGIPYLPLARSGVAKADVLAFWRRQPFDLRLDPAGDLGNCDLCFLKSRAKIVAAIRREPTRHVWWAKQESRPNGATFRSDRPRYTELAREAEFQSRQNILPHIESEDEALADCMCGD</sequence>
<evidence type="ECO:0008006" key="3">
    <source>
        <dbReference type="Google" id="ProtNLM"/>
    </source>
</evidence>